<protein>
    <submittedName>
        <fullName evidence="3">Uncharacterized protein</fullName>
    </submittedName>
</protein>
<keyword evidence="2" id="KW-1133">Transmembrane helix</keyword>
<name>A0A8S5N4E1_9CAUD</name>
<dbReference type="EMBL" id="BK015058">
    <property type="protein sequence ID" value="DAD89308.1"/>
    <property type="molecule type" value="Genomic_DNA"/>
</dbReference>
<feature type="transmembrane region" description="Helical" evidence="2">
    <location>
        <begin position="6"/>
        <end position="24"/>
    </location>
</feature>
<reference evidence="3" key="1">
    <citation type="journal article" date="2021" name="Proc. Natl. Acad. Sci. U.S.A.">
        <title>A Catalog of Tens of Thousands of Viruses from Human Metagenomes Reveals Hidden Associations with Chronic Diseases.</title>
        <authorList>
            <person name="Tisza M.J."/>
            <person name="Buck C.B."/>
        </authorList>
    </citation>
    <scope>NUCLEOTIDE SEQUENCE</scope>
    <source>
        <strain evidence="3">Ct7Ux15</strain>
    </source>
</reference>
<proteinExistence type="predicted"/>
<accession>A0A8S5N4E1</accession>
<keyword evidence="2" id="KW-0472">Membrane</keyword>
<organism evidence="3">
    <name type="scientific">Caudovirales sp. ct7Ux15</name>
    <dbReference type="NCBI Taxonomy" id="2826767"/>
    <lineage>
        <taxon>Viruses</taxon>
        <taxon>Duplodnaviria</taxon>
        <taxon>Heunggongvirae</taxon>
        <taxon>Uroviricota</taxon>
        <taxon>Caudoviricetes</taxon>
    </lineage>
</organism>
<evidence type="ECO:0000256" key="2">
    <source>
        <dbReference type="SAM" id="Phobius"/>
    </source>
</evidence>
<sequence length="101" mass="11225">MNEVLAGLSVVSTICAIVFGYVAFARNGKKDVADEAKSDATVLTEIGYIKANTDEIKAEQKEQRKTNVEVVTRLTAVEASAKQAHKRLDAFESRERREHEE</sequence>
<evidence type="ECO:0000313" key="3">
    <source>
        <dbReference type="EMBL" id="DAD89308.1"/>
    </source>
</evidence>
<feature type="region of interest" description="Disordered" evidence="1">
    <location>
        <begin position="81"/>
        <end position="101"/>
    </location>
</feature>
<feature type="compositionally biased region" description="Basic and acidic residues" evidence="1">
    <location>
        <begin position="86"/>
        <end position="101"/>
    </location>
</feature>
<keyword evidence="2" id="KW-0812">Transmembrane</keyword>
<evidence type="ECO:0000256" key="1">
    <source>
        <dbReference type="SAM" id="MobiDB-lite"/>
    </source>
</evidence>